<dbReference type="Pfam" id="PF08628">
    <property type="entry name" value="Nexin_C"/>
    <property type="match status" value="1"/>
</dbReference>
<feature type="transmembrane region" description="Helical" evidence="2">
    <location>
        <begin position="9"/>
        <end position="27"/>
    </location>
</feature>
<dbReference type="Proteomes" id="UP001211065">
    <property type="component" value="Unassembled WGS sequence"/>
</dbReference>
<evidence type="ECO:0000313" key="5">
    <source>
        <dbReference type="Proteomes" id="UP001211065"/>
    </source>
</evidence>
<protein>
    <recommendedName>
        <fullName evidence="3">PX domain-containing protein</fullName>
    </recommendedName>
</protein>
<dbReference type="InterPro" id="IPR036871">
    <property type="entry name" value="PX_dom_sf"/>
</dbReference>
<dbReference type="InterPro" id="IPR001683">
    <property type="entry name" value="PX_dom"/>
</dbReference>
<feature type="compositionally biased region" description="Acidic residues" evidence="1">
    <location>
        <begin position="1090"/>
        <end position="1103"/>
    </location>
</feature>
<feature type="transmembrane region" description="Helical" evidence="2">
    <location>
        <begin position="327"/>
        <end position="348"/>
    </location>
</feature>
<dbReference type="PANTHER" id="PTHR22775:SF3">
    <property type="entry name" value="SORTING NEXIN-13"/>
    <property type="match status" value="1"/>
</dbReference>
<organism evidence="4 5">
    <name type="scientific">Clydaea vesicula</name>
    <dbReference type="NCBI Taxonomy" id="447962"/>
    <lineage>
        <taxon>Eukaryota</taxon>
        <taxon>Fungi</taxon>
        <taxon>Fungi incertae sedis</taxon>
        <taxon>Chytridiomycota</taxon>
        <taxon>Chytridiomycota incertae sedis</taxon>
        <taxon>Chytridiomycetes</taxon>
        <taxon>Lobulomycetales</taxon>
        <taxon>Lobulomycetaceae</taxon>
        <taxon>Clydaea</taxon>
    </lineage>
</organism>
<keyword evidence="2" id="KW-0812">Transmembrane</keyword>
<dbReference type="InterPro" id="IPR013937">
    <property type="entry name" value="Sorting_nexin_C"/>
</dbReference>
<dbReference type="Gene3D" id="3.30.1520.10">
    <property type="entry name" value="Phox-like domain"/>
    <property type="match status" value="1"/>
</dbReference>
<evidence type="ECO:0000259" key="3">
    <source>
        <dbReference type="PROSITE" id="PS50195"/>
    </source>
</evidence>
<gene>
    <name evidence="4" type="ORF">HK099_002152</name>
</gene>
<comment type="caution">
    <text evidence="4">The sequence shown here is derived from an EMBL/GenBank/DDBJ whole genome shotgun (WGS) entry which is preliminary data.</text>
</comment>
<dbReference type="PANTHER" id="PTHR22775">
    <property type="entry name" value="SORTING NEXIN"/>
    <property type="match status" value="1"/>
</dbReference>
<evidence type="ECO:0000313" key="4">
    <source>
        <dbReference type="EMBL" id="KAJ3227401.1"/>
    </source>
</evidence>
<sequence>MEISEWRDIFYSPVLFLLVGITISPYLDLIISIYAFTGLCLLVYFLCGCYYYSKKRFKKRKFIKSPIYNKIKFNQETKRNQQKFDQENVYDGKKKDLNLKKNSTPFEDVLESLLKTIFSTSFSTPATKFYGKLTHDYNCSDFEQNLLKIINPNIEDWKNLLYILLTHHLRSAVASKLWNLVLIKIHRHVVIYKKIRRELLHFESRKKDSNMELPTQHLDEFNDDSSWDFGCGNSLLGDSEFSPSDDLNLLIAQRMKAQSLLHPASAFDDEESEKSYLRTTISNIMSRFKALSLSSSPSSNQASLFTSSKLLELLFREYLVCKVSYPLLHYVSSPGILVIDLLLCLDFINKRLLIESHKIAAIQSAIKKFKNEFDLNFTTFNPRLLQKSSDTSYLDVSDKSKLFELLAKYSKRVQSVLDAKTVSFQINNEICRIAESENPDLVQLKCVKRLTEIQAKYSKKIFFLLTGSTGGTSELKNKRIPEQNEGLIQPKIFLREFLDEYVTREELNENSSVGLHFFLEFMEKEDEKIWWKVAIEKFRKLESTLGNSQDGLNVETPTLDRGFANSISKENEKNAVQLWTEAKSIYSKFFPIGSKTCLEIEHFETYLSLKKLFSTEKPGDYQKTKIEQKHIERKSGDVTWFDTFKTGGESTIQAWITFERLAAGSNENLYDAGSSEIAGSRLLHQFEDILQFIAASSLGKASHAKKKSHKFVKDKTIDFPDFPPDIEEEKLEEKAINQVEEEDILPGELLKGVSKLQQIERDIEKTIFQIDLINILSAKQKAEVRTNSAVSVLAFSRRIAKILDGTKELLKQEIGDLSKQKAKLLYHELGHDLSPGNFTIVLMESDILNNSQLTATTNEVNKSLSAPLTPNSTGGSFSKTKIGYYRIKVEKYDKIGWIVTRKESEFYNLYRKLKELFPNVNDIEVPPKSTLFHRNKIELKSRKDSWENFLKQLIVDVTICQSEVLRSFLSKNHEPSFQNQQNFNNANSVEGDLYLNDSSAPNAKKFVSSFSKFLQVGGKKIYNQQSLFIPTTVEKNILQKTKSVMERSPTTPVDISHSKFPSSVILTTPLIVKPDLQTLDNNFIKCEEPVDEEDEMWGSEEDLQPSSSPTVPQDKDVTDLNPLVEPLCKIMLEIFDFSEQTLWLKRNAAVMLIKQWWGVTEKGTVEAAVNDFLQSIFEDHKLIQFIEVIKDLIINKQLTSTTNNGNNEDSIARRTSLDGIGLKEYSMSSNTANIGNIGISKLNLNNEPILQRQNATNPPTNFRDEAKSKLVSILPDSFSRILGTPASAQGIERCFEVFQNQTLNKSLVYSILEELENFKLSDDINKK</sequence>
<name>A0AAD5Y3C6_9FUNG</name>
<keyword evidence="5" id="KW-1185">Reference proteome</keyword>
<feature type="transmembrane region" description="Helical" evidence="2">
    <location>
        <begin position="33"/>
        <end position="52"/>
    </location>
</feature>
<feature type="domain" description="PX" evidence="3">
    <location>
        <begin position="863"/>
        <end position="976"/>
    </location>
</feature>
<keyword evidence="2" id="KW-1133">Transmembrane helix</keyword>
<dbReference type="GO" id="GO:0035091">
    <property type="term" value="F:phosphatidylinositol binding"/>
    <property type="evidence" value="ECO:0007669"/>
    <property type="project" value="InterPro"/>
</dbReference>
<dbReference type="PROSITE" id="PS50195">
    <property type="entry name" value="PX"/>
    <property type="match status" value="1"/>
</dbReference>
<reference evidence="4" key="1">
    <citation type="submission" date="2020-05" db="EMBL/GenBank/DDBJ databases">
        <title>Phylogenomic resolution of chytrid fungi.</title>
        <authorList>
            <person name="Stajich J.E."/>
            <person name="Amses K."/>
            <person name="Simmons R."/>
            <person name="Seto K."/>
            <person name="Myers J."/>
            <person name="Bonds A."/>
            <person name="Quandt C.A."/>
            <person name="Barry K."/>
            <person name="Liu P."/>
            <person name="Grigoriev I."/>
            <person name="Longcore J.E."/>
            <person name="James T.Y."/>
        </authorList>
    </citation>
    <scope>NUCLEOTIDE SEQUENCE</scope>
    <source>
        <strain evidence="4">JEL0476</strain>
    </source>
</reference>
<keyword evidence="2" id="KW-0472">Membrane</keyword>
<accession>A0AAD5Y3C6</accession>
<feature type="region of interest" description="Disordered" evidence="1">
    <location>
        <begin position="1090"/>
        <end position="1116"/>
    </location>
</feature>
<proteinExistence type="predicted"/>
<evidence type="ECO:0000256" key="1">
    <source>
        <dbReference type="SAM" id="MobiDB-lite"/>
    </source>
</evidence>
<dbReference type="SUPFAM" id="SSF64268">
    <property type="entry name" value="PX domain"/>
    <property type="match status" value="1"/>
</dbReference>
<dbReference type="SMART" id="SM00312">
    <property type="entry name" value="PX"/>
    <property type="match status" value="1"/>
</dbReference>
<dbReference type="EMBL" id="JADGJW010000017">
    <property type="protein sequence ID" value="KAJ3227401.1"/>
    <property type="molecule type" value="Genomic_DNA"/>
</dbReference>
<dbReference type="Pfam" id="PF00787">
    <property type="entry name" value="PX"/>
    <property type="match status" value="1"/>
</dbReference>
<evidence type="ECO:0000256" key="2">
    <source>
        <dbReference type="SAM" id="Phobius"/>
    </source>
</evidence>